<organism evidence="2 3">
    <name type="scientific">Rhodobium gokarnense</name>
    <dbReference type="NCBI Taxonomy" id="364296"/>
    <lineage>
        <taxon>Bacteria</taxon>
        <taxon>Pseudomonadati</taxon>
        <taxon>Pseudomonadota</taxon>
        <taxon>Alphaproteobacteria</taxon>
        <taxon>Hyphomicrobiales</taxon>
        <taxon>Rhodobiaceae</taxon>
        <taxon>Rhodobium</taxon>
    </lineage>
</organism>
<evidence type="ECO:0000256" key="1">
    <source>
        <dbReference type="SAM" id="SignalP"/>
    </source>
</evidence>
<gene>
    <name evidence="2" type="ORF">M2319_001181</name>
</gene>
<dbReference type="Proteomes" id="UP001209755">
    <property type="component" value="Unassembled WGS sequence"/>
</dbReference>
<dbReference type="SUPFAM" id="SSF52833">
    <property type="entry name" value="Thioredoxin-like"/>
    <property type="match status" value="1"/>
</dbReference>
<feature type="chain" id="PRO_5045327586" description="CopG family transcriptional regulator" evidence="1">
    <location>
        <begin position="36"/>
        <end position="161"/>
    </location>
</feature>
<name>A0ABT3H924_9HYPH</name>
<dbReference type="InterPro" id="IPR036249">
    <property type="entry name" value="Thioredoxin-like_sf"/>
</dbReference>
<evidence type="ECO:0000313" key="3">
    <source>
        <dbReference type="Proteomes" id="UP001209755"/>
    </source>
</evidence>
<dbReference type="EMBL" id="JAOQNS010000003">
    <property type="protein sequence ID" value="MCW2306859.1"/>
    <property type="molecule type" value="Genomic_DNA"/>
</dbReference>
<evidence type="ECO:0000313" key="2">
    <source>
        <dbReference type="EMBL" id="MCW2306859.1"/>
    </source>
</evidence>
<evidence type="ECO:0008006" key="4">
    <source>
        <dbReference type="Google" id="ProtNLM"/>
    </source>
</evidence>
<reference evidence="3" key="1">
    <citation type="submission" date="2023-07" db="EMBL/GenBank/DDBJ databases">
        <title>Genome sequencing of Purple Non-Sulfur Bacteria from various extreme environments.</title>
        <authorList>
            <person name="Mayer M."/>
        </authorList>
    </citation>
    <scope>NUCLEOTIDE SEQUENCE [LARGE SCALE GENOMIC DNA]</scope>
    <source>
        <strain evidence="3">DSM 17935</strain>
    </source>
</reference>
<dbReference type="RefSeq" id="WP_264600524.1">
    <property type="nucleotide sequence ID" value="NZ_JAOQNS010000003.1"/>
</dbReference>
<dbReference type="InterPro" id="IPR007332">
    <property type="entry name" value="DUF411"/>
</dbReference>
<keyword evidence="1" id="KW-0732">Signal</keyword>
<sequence length="161" mass="17067">MNAHLTPRLSATTRRGLLGAALAGAMLAMPVASTAAEMPDMHVYKSPTCGCCHVWVDIMKEAGFNVTVTDTDDIMAPKEQVGVPDELSSCHTAMVDGYVIEGHVPVPAIRKLLTERPKVRGISVPGMPYGSPGMGEEPDARYDVVTFGGGSESKVFYSVGK</sequence>
<proteinExistence type="predicted"/>
<keyword evidence="3" id="KW-1185">Reference proteome</keyword>
<feature type="signal peptide" evidence="1">
    <location>
        <begin position="1"/>
        <end position="35"/>
    </location>
</feature>
<comment type="caution">
    <text evidence="2">The sequence shown here is derived from an EMBL/GenBank/DDBJ whole genome shotgun (WGS) entry which is preliminary data.</text>
</comment>
<protein>
    <recommendedName>
        <fullName evidence="4">CopG family transcriptional regulator</fullName>
    </recommendedName>
</protein>
<dbReference type="Pfam" id="PF04214">
    <property type="entry name" value="DUF411"/>
    <property type="match status" value="1"/>
</dbReference>
<accession>A0ABT3H924</accession>